<dbReference type="InterPro" id="IPR041649">
    <property type="entry name" value="NepR"/>
</dbReference>
<organism evidence="3 4">
    <name type="scientific">Terricaulis silvestris</name>
    <dbReference type="NCBI Taxonomy" id="2686094"/>
    <lineage>
        <taxon>Bacteria</taxon>
        <taxon>Pseudomonadati</taxon>
        <taxon>Pseudomonadota</taxon>
        <taxon>Alphaproteobacteria</taxon>
        <taxon>Caulobacterales</taxon>
        <taxon>Caulobacteraceae</taxon>
        <taxon>Terricaulis</taxon>
    </lineage>
</organism>
<evidence type="ECO:0000259" key="2">
    <source>
        <dbReference type="Pfam" id="PF18557"/>
    </source>
</evidence>
<dbReference type="Proteomes" id="UP000431269">
    <property type="component" value="Chromosome"/>
</dbReference>
<dbReference type="Pfam" id="PF18557">
    <property type="entry name" value="NepR"/>
    <property type="match status" value="1"/>
</dbReference>
<sequence>MRGSDQDWLDGGLIGTMRRKDEMETLVTRKPPQDGSAQKARKTSGNHKALITRNLRLAFGEVASEPVPDRFLDLLGKLDTAEGKKQ</sequence>
<protein>
    <recommendedName>
        <fullName evidence="2">Anti-sigma factor NepR domain-containing protein</fullName>
    </recommendedName>
</protein>
<name>A0A6I6MGM2_9CAUL</name>
<evidence type="ECO:0000313" key="3">
    <source>
        <dbReference type="EMBL" id="QGZ93855.1"/>
    </source>
</evidence>
<proteinExistence type="predicted"/>
<feature type="region of interest" description="Disordered" evidence="1">
    <location>
        <begin position="1"/>
        <end position="46"/>
    </location>
</feature>
<dbReference type="EMBL" id="CP047045">
    <property type="protein sequence ID" value="QGZ93855.1"/>
    <property type="molecule type" value="Genomic_DNA"/>
</dbReference>
<evidence type="ECO:0000313" key="4">
    <source>
        <dbReference type="Proteomes" id="UP000431269"/>
    </source>
</evidence>
<dbReference type="AlphaFoldDB" id="A0A6I6MGM2"/>
<gene>
    <name evidence="3" type="ORF">DSM104635_00669</name>
</gene>
<feature type="domain" description="Anti-sigma factor NepR" evidence="2">
    <location>
        <begin position="49"/>
        <end position="82"/>
    </location>
</feature>
<accession>A0A6I6MGM2</accession>
<keyword evidence="4" id="KW-1185">Reference proteome</keyword>
<dbReference type="KEGG" id="tsv:DSM104635_00669"/>
<reference evidence="4" key="1">
    <citation type="submission" date="2019-12" db="EMBL/GenBank/DDBJ databases">
        <title>Complete genome of Terracaulis silvestris 0127_4.</title>
        <authorList>
            <person name="Vieira S."/>
            <person name="Riedel T."/>
            <person name="Sproer C."/>
            <person name="Pascual J."/>
            <person name="Boedeker C."/>
            <person name="Overmann J."/>
        </authorList>
    </citation>
    <scope>NUCLEOTIDE SEQUENCE [LARGE SCALE GENOMIC DNA]</scope>
    <source>
        <strain evidence="4">0127_4</strain>
    </source>
</reference>
<evidence type="ECO:0000256" key="1">
    <source>
        <dbReference type="SAM" id="MobiDB-lite"/>
    </source>
</evidence>